<feature type="domain" description="Methyltransferase" evidence="3">
    <location>
        <begin position="51"/>
        <end position="141"/>
    </location>
</feature>
<dbReference type="InterPro" id="IPR041698">
    <property type="entry name" value="Methyltransf_25"/>
</dbReference>
<keyword evidence="2 4" id="KW-0808">Transferase</keyword>
<dbReference type="CDD" id="cd02440">
    <property type="entry name" value="AdoMet_MTases"/>
    <property type="match status" value="1"/>
</dbReference>
<evidence type="ECO:0000256" key="1">
    <source>
        <dbReference type="ARBA" id="ARBA00022603"/>
    </source>
</evidence>
<dbReference type="PANTHER" id="PTHR43861">
    <property type="entry name" value="TRANS-ACONITATE 2-METHYLTRANSFERASE-RELATED"/>
    <property type="match status" value="1"/>
</dbReference>
<dbReference type="Gene3D" id="3.40.50.150">
    <property type="entry name" value="Vaccinia Virus protein VP39"/>
    <property type="match status" value="1"/>
</dbReference>
<evidence type="ECO:0000313" key="4">
    <source>
        <dbReference type="EMBL" id="HGZ42315.1"/>
    </source>
</evidence>
<dbReference type="AlphaFoldDB" id="A0A832MKD6"/>
<dbReference type="SUPFAM" id="SSF53335">
    <property type="entry name" value="S-adenosyl-L-methionine-dependent methyltransferases"/>
    <property type="match status" value="1"/>
</dbReference>
<comment type="caution">
    <text evidence="4">The sequence shown here is derived from an EMBL/GenBank/DDBJ whole genome shotgun (WGS) entry which is preliminary data.</text>
</comment>
<keyword evidence="1 4" id="KW-0489">Methyltransferase</keyword>
<dbReference type="InterPro" id="IPR029063">
    <property type="entry name" value="SAM-dependent_MTases_sf"/>
</dbReference>
<dbReference type="Pfam" id="PF13649">
    <property type="entry name" value="Methyltransf_25"/>
    <property type="match status" value="1"/>
</dbReference>
<proteinExistence type="predicted"/>
<accession>A0A832MKD6</accession>
<dbReference type="GO" id="GO:0008168">
    <property type="term" value="F:methyltransferase activity"/>
    <property type="evidence" value="ECO:0007669"/>
    <property type="project" value="UniProtKB-KW"/>
</dbReference>
<dbReference type="EMBL" id="DSQF01000004">
    <property type="protein sequence ID" value="HGZ42315.1"/>
    <property type="molecule type" value="Genomic_DNA"/>
</dbReference>
<gene>
    <name evidence="4" type="ORF">ENR23_02620</name>
</gene>
<dbReference type="GO" id="GO:0032259">
    <property type="term" value="P:methylation"/>
    <property type="evidence" value="ECO:0007669"/>
    <property type="project" value="UniProtKB-KW"/>
</dbReference>
<evidence type="ECO:0000259" key="3">
    <source>
        <dbReference type="Pfam" id="PF13649"/>
    </source>
</evidence>
<dbReference type="PANTHER" id="PTHR43861:SF1">
    <property type="entry name" value="TRANS-ACONITATE 2-METHYLTRANSFERASE"/>
    <property type="match status" value="1"/>
</dbReference>
<sequence>MPAPADARALVRDAYDRASHAYRGDDFPLAGSGYAHWLAQLAKRVPAGARVLDLGCGNGVPVTRALAARHDVTGVDLSPVQIARARALVPGARFVCADMTAVTFPAASFDAAVAFFSIINVPLAEQPALLARIAGWLVPGGVLLAVVGREAWTGVESGWRGVPGARMYYSHADVATYRRWFAAAGLAVEAEGVEPRGGRPGYAVLIARRAA</sequence>
<reference evidence="4" key="1">
    <citation type="journal article" date="2020" name="mSystems">
        <title>Genome- and Community-Level Interaction Insights into Carbon Utilization and Element Cycling Functions of Hydrothermarchaeota in Hydrothermal Sediment.</title>
        <authorList>
            <person name="Zhou Z."/>
            <person name="Liu Y."/>
            <person name="Xu W."/>
            <person name="Pan J."/>
            <person name="Luo Z.H."/>
            <person name="Li M."/>
        </authorList>
    </citation>
    <scope>NUCLEOTIDE SEQUENCE [LARGE SCALE GENOMIC DNA]</scope>
    <source>
        <strain evidence="4">SpSt-381</strain>
    </source>
</reference>
<evidence type="ECO:0000256" key="2">
    <source>
        <dbReference type="ARBA" id="ARBA00022679"/>
    </source>
</evidence>
<name>A0A832MKD6_UNCEI</name>
<protein>
    <submittedName>
        <fullName evidence="4">Class I SAM-dependent methyltransferase</fullName>
    </submittedName>
</protein>
<organism evidence="4">
    <name type="scientific">Eiseniibacteriota bacterium</name>
    <dbReference type="NCBI Taxonomy" id="2212470"/>
    <lineage>
        <taxon>Bacteria</taxon>
        <taxon>Candidatus Eiseniibacteriota</taxon>
    </lineage>
</organism>